<evidence type="ECO:0000313" key="1">
    <source>
        <dbReference type="EMBL" id="JAH17807.1"/>
    </source>
</evidence>
<protein>
    <submittedName>
        <fullName evidence="1">Uncharacterized protein</fullName>
    </submittedName>
</protein>
<accession>A0A0E9QMT4</accession>
<sequence length="26" mass="3132">MYLRKGNLTASEKTYLFLNYSTLEQF</sequence>
<organism evidence="1">
    <name type="scientific">Anguilla anguilla</name>
    <name type="common">European freshwater eel</name>
    <name type="synonym">Muraena anguilla</name>
    <dbReference type="NCBI Taxonomy" id="7936"/>
    <lineage>
        <taxon>Eukaryota</taxon>
        <taxon>Metazoa</taxon>
        <taxon>Chordata</taxon>
        <taxon>Craniata</taxon>
        <taxon>Vertebrata</taxon>
        <taxon>Euteleostomi</taxon>
        <taxon>Actinopterygii</taxon>
        <taxon>Neopterygii</taxon>
        <taxon>Teleostei</taxon>
        <taxon>Anguilliformes</taxon>
        <taxon>Anguillidae</taxon>
        <taxon>Anguilla</taxon>
    </lineage>
</organism>
<dbReference type="EMBL" id="GBXM01090770">
    <property type="protein sequence ID" value="JAH17807.1"/>
    <property type="molecule type" value="Transcribed_RNA"/>
</dbReference>
<name>A0A0E9QMT4_ANGAN</name>
<dbReference type="AlphaFoldDB" id="A0A0E9QMT4"/>
<reference evidence="1" key="1">
    <citation type="submission" date="2014-11" db="EMBL/GenBank/DDBJ databases">
        <authorList>
            <person name="Amaro Gonzalez C."/>
        </authorList>
    </citation>
    <scope>NUCLEOTIDE SEQUENCE</scope>
</reference>
<proteinExistence type="predicted"/>
<reference evidence="1" key="2">
    <citation type="journal article" date="2015" name="Fish Shellfish Immunol.">
        <title>Early steps in the European eel (Anguilla anguilla)-Vibrio vulnificus interaction in the gills: Role of the RtxA13 toxin.</title>
        <authorList>
            <person name="Callol A."/>
            <person name="Pajuelo D."/>
            <person name="Ebbesson L."/>
            <person name="Teles M."/>
            <person name="MacKenzie S."/>
            <person name="Amaro C."/>
        </authorList>
    </citation>
    <scope>NUCLEOTIDE SEQUENCE</scope>
</reference>